<dbReference type="Proteomes" id="UP000619479">
    <property type="component" value="Unassembled WGS sequence"/>
</dbReference>
<organism evidence="3 4">
    <name type="scientific">Actinoplanes cyaneus</name>
    <dbReference type="NCBI Taxonomy" id="52696"/>
    <lineage>
        <taxon>Bacteria</taxon>
        <taxon>Bacillati</taxon>
        <taxon>Actinomycetota</taxon>
        <taxon>Actinomycetes</taxon>
        <taxon>Micromonosporales</taxon>
        <taxon>Micromonosporaceae</taxon>
        <taxon>Actinoplanes</taxon>
    </lineage>
</organism>
<dbReference type="Pfam" id="PF01833">
    <property type="entry name" value="TIG"/>
    <property type="match status" value="1"/>
</dbReference>
<keyword evidence="4" id="KW-1185">Reference proteome</keyword>
<comment type="caution">
    <text evidence="3">The sequence shown here is derived from an EMBL/GenBank/DDBJ whole genome shotgun (WGS) entry which is preliminary data.</text>
</comment>
<keyword evidence="1" id="KW-0732">Signal</keyword>
<proteinExistence type="predicted"/>
<feature type="domain" description="IPT/TIG" evidence="2">
    <location>
        <begin position="392"/>
        <end position="474"/>
    </location>
</feature>
<dbReference type="RefSeq" id="WP_203742500.1">
    <property type="nucleotide sequence ID" value="NZ_BAAAUC010000047.1"/>
</dbReference>
<accession>A0A919IQ56</accession>
<feature type="chain" id="PRO_5038032430" description="IPT/TIG domain-containing protein" evidence="1">
    <location>
        <begin position="37"/>
        <end position="767"/>
    </location>
</feature>
<name>A0A919IQ56_9ACTN</name>
<dbReference type="GO" id="GO:0005975">
    <property type="term" value="P:carbohydrate metabolic process"/>
    <property type="evidence" value="ECO:0007669"/>
    <property type="project" value="UniProtKB-ARBA"/>
</dbReference>
<gene>
    <name evidence="3" type="ORF">Acy02nite_39660</name>
</gene>
<dbReference type="EMBL" id="BOMH01000028">
    <property type="protein sequence ID" value="GID66085.1"/>
    <property type="molecule type" value="Genomic_DNA"/>
</dbReference>
<reference evidence="3" key="1">
    <citation type="submission" date="2021-01" db="EMBL/GenBank/DDBJ databases">
        <title>Whole genome shotgun sequence of Actinoplanes cyaneus NBRC 14990.</title>
        <authorList>
            <person name="Komaki H."/>
            <person name="Tamura T."/>
        </authorList>
    </citation>
    <scope>NUCLEOTIDE SEQUENCE</scope>
    <source>
        <strain evidence="3">NBRC 14990</strain>
    </source>
</reference>
<protein>
    <recommendedName>
        <fullName evidence="2">IPT/TIG domain-containing protein</fullName>
    </recommendedName>
</protein>
<dbReference type="InterPro" id="IPR002909">
    <property type="entry name" value="IPT_dom"/>
</dbReference>
<dbReference type="InterPro" id="IPR014756">
    <property type="entry name" value="Ig_E-set"/>
</dbReference>
<dbReference type="AlphaFoldDB" id="A0A919IQ56"/>
<dbReference type="InterPro" id="IPR013783">
    <property type="entry name" value="Ig-like_fold"/>
</dbReference>
<dbReference type="Gene3D" id="2.60.40.10">
    <property type="entry name" value="Immunoglobulins"/>
    <property type="match status" value="1"/>
</dbReference>
<sequence length="767" mass="75815">MRKSKSRSKARLAAAAGLTTGAVGAALLAAPTAAFAAVTVSPPVVAVGGRVTVTDTDGVTFVTGSTTTANRVMILTAPGSTTPVCAATLPTASTTVLVATVASSDNTAKTVTFDMPAGATAGTNGQVKRYVACVYDTVGGSTARQGAQNGYPVYVGTAPTLNPPLGVTGGGNTVGVTTSTNVFSGVTTIGAQFATGVECPLTYGTPAASMSTTVSKTGDAAVNLTVPAGVTSTATTPTVYNMCFYNGTATSGALISSAQYSASQLSLSQAMGPWQGGNNINVTSPNQFLAGIDDPGVLFTSAACPAAYDDDAGTIKAVGPDNIRKLSNTRLATSVPANLYADQTTMNGALAVGATSVPWNVCVYSGAVDTDTPATSSSLVASNPYRVTTIQTVSGISPKAGPALGGSLVTVTGTAFPTDGTLTATLGGTALTDITPISTNAFTARIPRHAPANNVSLVVTTAGGSSTMASAFSYTSSLIAAPNTAPNNRAVEVVVKGVGFESAGWSDTLTSGAHIFLVKGNYSSVDISGTRANPPIADCNKVLVLSDIELICKLDLTTRLAANGNSLLDSVAPTALGGTPISAAGSRLITGGSFTSADIGKAVVDTDAAPVIPAGTVITDVMSNGTTAVLSNAATGVLTAAGVFLVSPFNRQVSIVTTSAASGAVTAAAGTFLTTDQTKYVVGTNVTTPRTIGTVNSGTSVTLSGNASAGNGTASTTAVIAATNIPVPEGAYNLQYVSNAASGAVTSDPAYVKSQISSTSTFTVAAF</sequence>
<dbReference type="SUPFAM" id="SSF81296">
    <property type="entry name" value="E set domains"/>
    <property type="match status" value="1"/>
</dbReference>
<evidence type="ECO:0000256" key="1">
    <source>
        <dbReference type="SAM" id="SignalP"/>
    </source>
</evidence>
<evidence type="ECO:0000259" key="2">
    <source>
        <dbReference type="Pfam" id="PF01833"/>
    </source>
</evidence>
<evidence type="ECO:0000313" key="3">
    <source>
        <dbReference type="EMBL" id="GID66085.1"/>
    </source>
</evidence>
<feature type="signal peptide" evidence="1">
    <location>
        <begin position="1"/>
        <end position="36"/>
    </location>
</feature>
<dbReference type="CDD" id="cd00102">
    <property type="entry name" value="IPT"/>
    <property type="match status" value="1"/>
</dbReference>
<evidence type="ECO:0000313" key="4">
    <source>
        <dbReference type="Proteomes" id="UP000619479"/>
    </source>
</evidence>